<sequence>MMEVVSTSTLDKDNNINKSTLKVNKRPNEENIAYSKSKVHVQEANSGNLNYKTDYIKNVLQNRNKVGDKGPYIVNLKGNMGNLGKVHRMALGKWLLKTSMTYKDDVLNIAVTGKNRMKIVTNIAQAANELLNLDILKEREISAYIPNFRIHSTGVIRDVDIDLEEEEEILSETVKIPSEY</sequence>
<organism evidence="1 2">
    <name type="scientific">Rhodnius prolixus</name>
    <name type="common">Triatomid bug</name>
    <dbReference type="NCBI Taxonomy" id="13249"/>
    <lineage>
        <taxon>Eukaryota</taxon>
        <taxon>Metazoa</taxon>
        <taxon>Ecdysozoa</taxon>
        <taxon>Arthropoda</taxon>
        <taxon>Hexapoda</taxon>
        <taxon>Insecta</taxon>
        <taxon>Pterygota</taxon>
        <taxon>Neoptera</taxon>
        <taxon>Paraneoptera</taxon>
        <taxon>Hemiptera</taxon>
        <taxon>Heteroptera</taxon>
        <taxon>Panheteroptera</taxon>
        <taxon>Cimicomorpha</taxon>
        <taxon>Reduviidae</taxon>
        <taxon>Triatominae</taxon>
        <taxon>Rhodnius</taxon>
    </lineage>
</organism>
<reference evidence="1" key="1">
    <citation type="submission" date="2015-05" db="UniProtKB">
        <authorList>
            <consortium name="EnsemblMetazoa"/>
        </authorList>
    </citation>
    <scope>IDENTIFICATION</scope>
</reference>
<evidence type="ECO:0000313" key="1">
    <source>
        <dbReference type="EnsemblMetazoa" id="RPRC013485-PA"/>
    </source>
</evidence>
<dbReference type="InParanoid" id="T1IB14"/>
<dbReference type="VEuPathDB" id="VectorBase:RPRC013485"/>
<dbReference type="EMBL" id="ACPB03016366">
    <property type="status" value="NOT_ANNOTATED_CDS"/>
    <property type="molecule type" value="Genomic_DNA"/>
</dbReference>
<dbReference type="EnsemblMetazoa" id="RPRC013485-RA">
    <property type="protein sequence ID" value="RPRC013485-PA"/>
    <property type="gene ID" value="RPRC013485"/>
</dbReference>
<protein>
    <submittedName>
        <fullName evidence="1">Uncharacterized protein</fullName>
    </submittedName>
</protein>
<proteinExistence type="predicted"/>
<dbReference type="HOGENOM" id="CLU_1385740_0_0_1"/>
<accession>T1IB14</accession>
<dbReference type="Proteomes" id="UP000015103">
    <property type="component" value="Unassembled WGS sequence"/>
</dbReference>
<name>T1IB14_RHOPR</name>
<evidence type="ECO:0000313" key="2">
    <source>
        <dbReference type="Proteomes" id="UP000015103"/>
    </source>
</evidence>
<keyword evidence="2" id="KW-1185">Reference proteome</keyword>
<dbReference type="AlphaFoldDB" id="T1IB14"/>